<comment type="caution">
    <text evidence="4">The sequence shown here is derived from an EMBL/GenBank/DDBJ whole genome shotgun (WGS) entry which is preliminary data.</text>
</comment>
<evidence type="ECO:0000313" key="5">
    <source>
        <dbReference type="Proteomes" id="UP000316292"/>
    </source>
</evidence>
<dbReference type="InterPro" id="IPR051457">
    <property type="entry name" value="2-oxoacid:Fd_oxidoreductase"/>
</dbReference>
<feature type="domain" description="Pyruvate ferredoxin oxidoreductase beta subunit C-terminal" evidence="3">
    <location>
        <begin position="275"/>
        <end position="322"/>
    </location>
</feature>
<name>A0A538SAS5_UNCEI</name>
<organism evidence="4 5">
    <name type="scientific">Eiseniibacteriota bacterium</name>
    <dbReference type="NCBI Taxonomy" id="2212470"/>
    <lineage>
        <taxon>Bacteria</taxon>
        <taxon>Candidatus Eiseniibacteriota</taxon>
    </lineage>
</organism>
<dbReference type="Pfam" id="PF02775">
    <property type="entry name" value="TPP_enzyme_C"/>
    <property type="match status" value="1"/>
</dbReference>
<dbReference type="GO" id="GO:0045333">
    <property type="term" value="P:cellular respiration"/>
    <property type="evidence" value="ECO:0007669"/>
    <property type="project" value="UniProtKB-ARBA"/>
</dbReference>
<dbReference type="GO" id="GO:0030976">
    <property type="term" value="F:thiamine pyrophosphate binding"/>
    <property type="evidence" value="ECO:0007669"/>
    <property type="project" value="InterPro"/>
</dbReference>
<dbReference type="InterPro" id="IPR029061">
    <property type="entry name" value="THDP-binding"/>
</dbReference>
<dbReference type="EMBL" id="VBOR01000074">
    <property type="protein sequence ID" value="TMQ48484.1"/>
    <property type="molecule type" value="Genomic_DNA"/>
</dbReference>
<feature type="domain" description="Thiamine pyrophosphate enzyme TPP-binding" evidence="2">
    <location>
        <begin position="66"/>
        <end position="214"/>
    </location>
</feature>
<dbReference type="SUPFAM" id="SSF52518">
    <property type="entry name" value="Thiamin diphosphate-binding fold (THDP-binding)"/>
    <property type="match status" value="1"/>
</dbReference>
<evidence type="ECO:0000313" key="4">
    <source>
        <dbReference type="EMBL" id="TMQ48484.1"/>
    </source>
</evidence>
<dbReference type="AlphaFoldDB" id="A0A538SAS5"/>
<dbReference type="Pfam" id="PF12367">
    <property type="entry name" value="PFO_beta_C"/>
    <property type="match status" value="1"/>
</dbReference>
<reference evidence="4 5" key="1">
    <citation type="journal article" date="2019" name="Nat. Microbiol.">
        <title>Mediterranean grassland soil C-N compound turnover is dependent on rainfall and depth, and is mediated by genomically divergent microorganisms.</title>
        <authorList>
            <person name="Diamond S."/>
            <person name="Andeer P.F."/>
            <person name="Li Z."/>
            <person name="Crits-Christoph A."/>
            <person name="Burstein D."/>
            <person name="Anantharaman K."/>
            <person name="Lane K.R."/>
            <person name="Thomas B.C."/>
            <person name="Pan C."/>
            <person name="Northen T.R."/>
            <person name="Banfield J.F."/>
        </authorList>
    </citation>
    <scope>NUCLEOTIDE SEQUENCE [LARGE SCALE GENOMIC DNA]</scope>
    <source>
        <strain evidence="4">WS_1</strain>
    </source>
</reference>
<gene>
    <name evidence="4" type="ORF">E6K71_07140</name>
</gene>
<dbReference type="GO" id="GO:0016625">
    <property type="term" value="F:oxidoreductase activity, acting on the aldehyde or oxo group of donors, iron-sulfur protein as acceptor"/>
    <property type="evidence" value="ECO:0007669"/>
    <property type="project" value="UniProtKB-ARBA"/>
</dbReference>
<dbReference type="Proteomes" id="UP000316292">
    <property type="component" value="Unassembled WGS sequence"/>
</dbReference>
<dbReference type="PANTHER" id="PTHR48084:SF5">
    <property type="entry name" value="BLR6744 PROTEIN"/>
    <property type="match status" value="1"/>
</dbReference>
<protein>
    <submittedName>
        <fullName evidence="4">2-oxoacid:ferredoxin oxidoreductase subunit beta</fullName>
    </submittedName>
</protein>
<evidence type="ECO:0000259" key="3">
    <source>
        <dbReference type="Pfam" id="PF12367"/>
    </source>
</evidence>
<proteinExistence type="predicted"/>
<accession>A0A538SAS5</accession>
<dbReference type="Gene3D" id="3.40.50.970">
    <property type="match status" value="1"/>
</dbReference>
<dbReference type="InterPro" id="IPR032686">
    <property type="entry name" value="PFO_beta_C"/>
</dbReference>
<keyword evidence="1" id="KW-0560">Oxidoreductase</keyword>
<evidence type="ECO:0000256" key="1">
    <source>
        <dbReference type="ARBA" id="ARBA00023002"/>
    </source>
</evidence>
<dbReference type="InterPro" id="IPR011766">
    <property type="entry name" value="TPP_enzyme_TPP-bd"/>
</dbReference>
<evidence type="ECO:0000259" key="2">
    <source>
        <dbReference type="Pfam" id="PF02775"/>
    </source>
</evidence>
<dbReference type="CDD" id="cd03375">
    <property type="entry name" value="TPP_OGFOR"/>
    <property type="match status" value="1"/>
</dbReference>
<sequence>MTPEKRAPEQSANGNKNRIGLTVADYRGAKSTLCPGCGHDAITGSIIQAAFEAGIEPHRVAKLSGIGCSSKTPAYFLSRSHGFNAVHGRMPSIATGVSVANRSLTLLGVSGDGDTASIGLGQFLHLVRRNVPLLYIVENNGVYGLTKGQFSATADVGSKAKSGRVNELMPIDVCALAIELGCGFVARSFSGDPKQLRPILKAALSHRGTAVVDVISPCVTFNNHEGSTKSYLNVKEHDAPLHDIFFIPRYENIEVDYAPGESREVTLHDGSRITLKKLGEDYDPGDALRALETIHHGRQEDKFVTGLLYVDPDKEPFEQDLKLVETPLASLPLEKVRPPKEVLDEVMSGLMTGKA</sequence>
<dbReference type="PANTHER" id="PTHR48084">
    <property type="entry name" value="2-OXOGLUTARATE OXIDOREDUCTASE SUBUNIT KORB-RELATED"/>
    <property type="match status" value="1"/>
</dbReference>